<comment type="subcellular location">
    <subcellularLocation>
        <location evidence="1">Nucleus</location>
    </subcellularLocation>
</comment>
<feature type="compositionally biased region" description="Low complexity" evidence="6">
    <location>
        <begin position="60"/>
        <end position="77"/>
    </location>
</feature>
<dbReference type="GO" id="GO:0005634">
    <property type="term" value="C:nucleus"/>
    <property type="evidence" value="ECO:0007669"/>
    <property type="project" value="UniProtKB-SubCell"/>
</dbReference>
<dbReference type="PANTHER" id="PTHR47338:SF20">
    <property type="entry name" value="ZN(II)2CYS6 TRANSCRIPTION FACTOR (EUROFUNG)"/>
    <property type="match status" value="1"/>
</dbReference>
<reference evidence="8" key="1">
    <citation type="submission" date="2023-03" db="EMBL/GenBank/DDBJ databases">
        <title>Massive genome expansion in bonnet fungi (Mycena s.s.) driven by repeated elements and novel gene families across ecological guilds.</title>
        <authorList>
            <consortium name="Lawrence Berkeley National Laboratory"/>
            <person name="Harder C.B."/>
            <person name="Miyauchi S."/>
            <person name="Viragh M."/>
            <person name="Kuo A."/>
            <person name="Thoen E."/>
            <person name="Andreopoulos B."/>
            <person name="Lu D."/>
            <person name="Skrede I."/>
            <person name="Drula E."/>
            <person name="Henrissat B."/>
            <person name="Morin E."/>
            <person name="Kohler A."/>
            <person name="Barry K."/>
            <person name="LaButti K."/>
            <person name="Morin E."/>
            <person name="Salamov A."/>
            <person name="Lipzen A."/>
            <person name="Mereny Z."/>
            <person name="Hegedus B."/>
            <person name="Baldrian P."/>
            <person name="Stursova M."/>
            <person name="Weitz H."/>
            <person name="Taylor A."/>
            <person name="Grigoriev I.V."/>
            <person name="Nagy L.G."/>
            <person name="Martin F."/>
            <person name="Kauserud H."/>
        </authorList>
    </citation>
    <scope>NUCLEOTIDE SEQUENCE</scope>
    <source>
        <strain evidence="8">CBHHK173m</strain>
    </source>
</reference>
<comment type="caution">
    <text evidence="8">The sequence shown here is derived from an EMBL/GenBank/DDBJ whole genome shotgun (WGS) entry which is preliminary data.</text>
</comment>
<gene>
    <name evidence="8" type="ORF">B0H15DRAFT_855573</name>
</gene>
<proteinExistence type="predicted"/>
<dbReference type="Proteomes" id="UP001222325">
    <property type="component" value="Unassembled WGS sequence"/>
</dbReference>
<feature type="domain" description="Zn(2)-C6 fungal-type" evidence="7">
    <location>
        <begin position="9"/>
        <end position="40"/>
    </location>
</feature>
<dbReference type="EMBL" id="JARJCN010000052">
    <property type="protein sequence ID" value="KAJ7080937.1"/>
    <property type="molecule type" value="Genomic_DNA"/>
</dbReference>
<accession>A0AAD6U0W2</accession>
<dbReference type="SUPFAM" id="SSF57701">
    <property type="entry name" value="Zn2/Cys6 DNA-binding domain"/>
    <property type="match status" value="1"/>
</dbReference>
<dbReference type="Gene3D" id="4.10.240.10">
    <property type="entry name" value="Zn(2)-C6 fungal-type DNA-binding domain"/>
    <property type="match status" value="1"/>
</dbReference>
<dbReference type="AlphaFoldDB" id="A0AAD6U0W2"/>
<organism evidence="8 9">
    <name type="scientific">Mycena belliarum</name>
    <dbReference type="NCBI Taxonomy" id="1033014"/>
    <lineage>
        <taxon>Eukaryota</taxon>
        <taxon>Fungi</taxon>
        <taxon>Dikarya</taxon>
        <taxon>Basidiomycota</taxon>
        <taxon>Agaricomycotina</taxon>
        <taxon>Agaricomycetes</taxon>
        <taxon>Agaricomycetidae</taxon>
        <taxon>Agaricales</taxon>
        <taxon>Marasmiineae</taxon>
        <taxon>Mycenaceae</taxon>
        <taxon>Mycena</taxon>
    </lineage>
</organism>
<dbReference type="InterPro" id="IPR036864">
    <property type="entry name" value="Zn2-C6_fun-type_DNA-bd_sf"/>
</dbReference>
<evidence type="ECO:0000256" key="1">
    <source>
        <dbReference type="ARBA" id="ARBA00004123"/>
    </source>
</evidence>
<evidence type="ECO:0000259" key="7">
    <source>
        <dbReference type="PROSITE" id="PS50048"/>
    </source>
</evidence>
<evidence type="ECO:0000313" key="8">
    <source>
        <dbReference type="EMBL" id="KAJ7080937.1"/>
    </source>
</evidence>
<evidence type="ECO:0000256" key="6">
    <source>
        <dbReference type="SAM" id="MobiDB-lite"/>
    </source>
</evidence>
<evidence type="ECO:0000256" key="5">
    <source>
        <dbReference type="ARBA" id="ARBA00023242"/>
    </source>
</evidence>
<sequence>MPVPRKVPACSACRQKKKKCDGKLPCGTCISGRYKIHCEYPDALVVFEKTLDGDWRRVIPSAPSASESPDSEQSSSELEIGSSAPLTPPEITSEISSRPTPHIFNAADIPYLPDGFKDLSFALDTDTSDMVPYPVLSEIIRARDTFIESMRAGADGADLEEFGLSISGDNEILHTARSFTVTDPLEGTIAQSTNETFNPDTKEEELSQIRQLFLKHRFQFGLSVPDGVVNMISKGEISADADIVLHPVVLHACQLIGYMIARHFDHNTWYYLPDQSEREAEQTRLTLASLQQLGVAECPVAYLQTATLLALYFRGKGDPVRSNVILAKGAELVLTRLDATLLNPPAPVDNKRTRTSFNVTPTTKAAEAQAAFAQLVFLDLSQMIIQKLPSVLAPELYEKFKLLIRDPPPSVEINFLRAKSAFLLHEAQQLAVRCRQGSLDEAQTTAWQTRYWELMEAIDEQRGFLALTLTRVAFSPALYTLGLSLKLCTVCSLTALCALLEIFSDEQPDLERKERETVTEIMSVSLSFTDDDCQYLDPILSACWTAIIISVDECMALQPGHAAECMHNLPGFARAMRQRNQTLQQALPSVVLDFEHLELGHS</sequence>
<dbReference type="CDD" id="cd00067">
    <property type="entry name" value="GAL4"/>
    <property type="match status" value="1"/>
</dbReference>
<name>A0AAD6U0W2_9AGAR</name>
<dbReference type="PROSITE" id="PS00463">
    <property type="entry name" value="ZN2_CY6_FUNGAL_1"/>
    <property type="match status" value="1"/>
</dbReference>
<keyword evidence="3" id="KW-0805">Transcription regulation</keyword>
<dbReference type="GO" id="GO:0008270">
    <property type="term" value="F:zinc ion binding"/>
    <property type="evidence" value="ECO:0007669"/>
    <property type="project" value="InterPro"/>
</dbReference>
<keyword evidence="4" id="KW-0804">Transcription</keyword>
<keyword evidence="2" id="KW-0479">Metal-binding</keyword>
<feature type="region of interest" description="Disordered" evidence="6">
    <location>
        <begin position="60"/>
        <end position="99"/>
    </location>
</feature>
<evidence type="ECO:0000256" key="4">
    <source>
        <dbReference type="ARBA" id="ARBA00023163"/>
    </source>
</evidence>
<dbReference type="InterPro" id="IPR050815">
    <property type="entry name" value="TF_fung"/>
</dbReference>
<keyword evidence="5" id="KW-0539">Nucleus</keyword>
<evidence type="ECO:0000256" key="2">
    <source>
        <dbReference type="ARBA" id="ARBA00022723"/>
    </source>
</evidence>
<evidence type="ECO:0000256" key="3">
    <source>
        <dbReference type="ARBA" id="ARBA00023015"/>
    </source>
</evidence>
<evidence type="ECO:0000313" key="9">
    <source>
        <dbReference type="Proteomes" id="UP001222325"/>
    </source>
</evidence>
<protein>
    <recommendedName>
        <fullName evidence="7">Zn(2)-C6 fungal-type domain-containing protein</fullName>
    </recommendedName>
</protein>
<dbReference type="PROSITE" id="PS50048">
    <property type="entry name" value="ZN2_CY6_FUNGAL_2"/>
    <property type="match status" value="1"/>
</dbReference>
<dbReference type="SMART" id="SM00066">
    <property type="entry name" value="GAL4"/>
    <property type="match status" value="1"/>
</dbReference>
<dbReference type="Pfam" id="PF00172">
    <property type="entry name" value="Zn_clus"/>
    <property type="match status" value="1"/>
</dbReference>
<dbReference type="PANTHER" id="PTHR47338">
    <property type="entry name" value="ZN(II)2CYS6 TRANSCRIPTION FACTOR (EUROFUNG)-RELATED"/>
    <property type="match status" value="1"/>
</dbReference>
<dbReference type="GO" id="GO:0000981">
    <property type="term" value="F:DNA-binding transcription factor activity, RNA polymerase II-specific"/>
    <property type="evidence" value="ECO:0007669"/>
    <property type="project" value="InterPro"/>
</dbReference>
<keyword evidence="9" id="KW-1185">Reference proteome</keyword>
<dbReference type="InterPro" id="IPR001138">
    <property type="entry name" value="Zn2Cys6_DnaBD"/>
</dbReference>